<comment type="caution">
    <text evidence="4">The sequence shown here is derived from an EMBL/GenBank/DDBJ whole genome shotgun (WGS) entry which is preliminary data.</text>
</comment>
<dbReference type="SUPFAM" id="SSF52172">
    <property type="entry name" value="CheY-like"/>
    <property type="match status" value="1"/>
</dbReference>
<protein>
    <submittedName>
        <fullName evidence="4">Response regulator</fullName>
    </submittedName>
</protein>
<reference evidence="4" key="2">
    <citation type="submission" date="2023-01" db="EMBL/GenBank/DDBJ databases">
        <authorList>
            <person name="Sun Q."/>
            <person name="Evtushenko L."/>
        </authorList>
    </citation>
    <scope>NUCLEOTIDE SEQUENCE</scope>
    <source>
        <strain evidence="4">VKM B-1499</strain>
    </source>
</reference>
<gene>
    <name evidence="4" type="ORF">GCM10017620_12480</name>
</gene>
<evidence type="ECO:0000256" key="2">
    <source>
        <dbReference type="PROSITE-ProRule" id="PRU00169"/>
    </source>
</evidence>
<dbReference type="PROSITE" id="PS50110">
    <property type="entry name" value="RESPONSE_REGULATORY"/>
    <property type="match status" value="1"/>
</dbReference>
<evidence type="ECO:0000313" key="4">
    <source>
        <dbReference type="EMBL" id="GLK48275.1"/>
    </source>
</evidence>
<dbReference type="EMBL" id="BSFD01000002">
    <property type="protein sequence ID" value="GLK48275.1"/>
    <property type="molecule type" value="Genomic_DNA"/>
</dbReference>
<accession>A0ABQ5T862</accession>
<reference evidence="4" key="1">
    <citation type="journal article" date="2014" name="Int. J. Syst. Evol. Microbiol.">
        <title>Complete genome of a new Firmicutes species belonging to the dominant human colonic microbiota ('Ruminococcus bicirculans') reveals two chromosomes and a selective capacity to utilize plant glucans.</title>
        <authorList>
            <consortium name="NISC Comparative Sequencing Program"/>
            <person name="Wegmann U."/>
            <person name="Louis P."/>
            <person name="Goesmann A."/>
            <person name="Henrissat B."/>
            <person name="Duncan S.H."/>
            <person name="Flint H.J."/>
        </authorList>
    </citation>
    <scope>NUCLEOTIDE SEQUENCE</scope>
    <source>
        <strain evidence="4">VKM B-1499</strain>
    </source>
</reference>
<dbReference type="PANTHER" id="PTHR44591:SF25">
    <property type="entry name" value="CHEMOTAXIS TWO-COMPONENT RESPONSE REGULATOR"/>
    <property type="match status" value="1"/>
</dbReference>
<evidence type="ECO:0000256" key="1">
    <source>
        <dbReference type="ARBA" id="ARBA00022553"/>
    </source>
</evidence>
<keyword evidence="5" id="KW-1185">Reference proteome</keyword>
<feature type="domain" description="Response regulatory" evidence="3">
    <location>
        <begin position="1"/>
        <end position="103"/>
    </location>
</feature>
<evidence type="ECO:0000313" key="5">
    <source>
        <dbReference type="Proteomes" id="UP001143509"/>
    </source>
</evidence>
<dbReference type="InterPro" id="IPR050595">
    <property type="entry name" value="Bact_response_regulator"/>
</dbReference>
<keyword evidence="1 2" id="KW-0597">Phosphoprotein</keyword>
<dbReference type="InterPro" id="IPR011006">
    <property type="entry name" value="CheY-like_superfamily"/>
</dbReference>
<dbReference type="InterPro" id="IPR001789">
    <property type="entry name" value="Sig_transdc_resp-reg_receiver"/>
</dbReference>
<dbReference type="Pfam" id="PF00072">
    <property type="entry name" value="Response_reg"/>
    <property type="match status" value="1"/>
</dbReference>
<evidence type="ECO:0000259" key="3">
    <source>
        <dbReference type="PROSITE" id="PS50110"/>
    </source>
</evidence>
<dbReference type="Proteomes" id="UP001143509">
    <property type="component" value="Unassembled WGS sequence"/>
</dbReference>
<dbReference type="Gene3D" id="3.40.50.2300">
    <property type="match status" value="1"/>
</dbReference>
<dbReference type="SMART" id="SM00448">
    <property type="entry name" value="REC"/>
    <property type="match status" value="1"/>
</dbReference>
<name>A0ABQ5T862_9CAUL</name>
<sequence length="105" mass="11036">MAIVGLLDSLGYRVKAYASAESFLSDPSGPDADCIITDIQMPGLSGIELKHHLDGLGVTTPVIMVTARTELSLHARAKASGAACVLLKPFQEADLVRCIEGVLTL</sequence>
<feature type="modified residue" description="4-aspartylphosphate" evidence="2">
    <location>
        <position position="38"/>
    </location>
</feature>
<proteinExistence type="predicted"/>
<organism evidence="4 5">
    <name type="scientific">Brevundimonas intermedia</name>
    <dbReference type="NCBI Taxonomy" id="74315"/>
    <lineage>
        <taxon>Bacteria</taxon>
        <taxon>Pseudomonadati</taxon>
        <taxon>Pseudomonadota</taxon>
        <taxon>Alphaproteobacteria</taxon>
        <taxon>Caulobacterales</taxon>
        <taxon>Caulobacteraceae</taxon>
        <taxon>Brevundimonas</taxon>
    </lineage>
</organism>
<dbReference type="PANTHER" id="PTHR44591">
    <property type="entry name" value="STRESS RESPONSE REGULATOR PROTEIN 1"/>
    <property type="match status" value="1"/>
</dbReference>